<dbReference type="NCBIfam" id="TIGR01716">
    <property type="entry name" value="RGG_Cterm"/>
    <property type="match status" value="1"/>
</dbReference>
<dbReference type="InterPro" id="IPR011990">
    <property type="entry name" value="TPR-like_helical_dom_sf"/>
</dbReference>
<dbReference type="AlphaFoldDB" id="A0A9E4DTH9"/>
<organism evidence="2 3">
    <name type="scientific">Enterococcus aquimarinus</name>
    <dbReference type="NCBI Taxonomy" id="328396"/>
    <lineage>
        <taxon>Bacteria</taxon>
        <taxon>Bacillati</taxon>
        <taxon>Bacillota</taxon>
        <taxon>Bacilli</taxon>
        <taxon>Lactobacillales</taxon>
        <taxon>Enterococcaceae</taxon>
        <taxon>Enterococcus</taxon>
    </lineage>
</organism>
<dbReference type="GO" id="GO:0003677">
    <property type="term" value="F:DNA binding"/>
    <property type="evidence" value="ECO:0007669"/>
    <property type="project" value="InterPro"/>
</dbReference>
<feature type="domain" description="HTH cro/C1-type" evidence="1">
    <location>
        <begin position="10"/>
        <end position="63"/>
    </location>
</feature>
<name>A0A9E4DTH9_9ENTE</name>
<dbReference type="EMBL" id="JAJJVO010000139">
    <property type="protein sequence ID" value="MCC9274470.1"/>
    <property type="molecule type" value="Genomic_DNA"/>
</dbReference>
<protein>
    <recommendedName>
        <fullName evidence="1">HTH cro/C1-type domain-containing protein</fullName>
    </recommendedName>
</protein>
<gene>
    <name evidence="2" type="ORF">K8V42_09295</name>
</gene>
<evidence type="ECO:0000313" key="2">
    <source>
        <dbReference type="EMBL" id="MCC9274470.1"/>
    </source>
</evidence>
<dbReference type="Pfam" id="PF21259">
    <property type="entry name" value="Rgg_C"/>
    <property type="match status" value="1"/>
</dbReference>
<sequence length="285" mass="34000">MIIIEISKLFKQLREERHVSQRQLVEGISQRSTLSSFETNGSRIAFHLLEQYLERMNVDLDEFQFLLNHSKQTSKKQLSQDLYRDYYSQNYEKVRQKLSYCLSLYEESNDFYYYHLYAQYSLILEDKKYLSLTDTEVTSISKKLLAYFSSIENWGRFEYALFSNTLFHYEDEFIYMMILRMDKKESITSITDIHLKLKSNAIIIFLKRKNYNYAKDLIASLDAVTTVNHMNSRLLIHYFKGILLVINNQSEQGFKQITQVIETFRFTGETSYADELQTFSEQFTS</sequence>
<dbReference type="InterPro" id="IPR001387">
    <property type="entry name" value="Cro/C1-type_HTH"/>
</dbReference>
<dbReference type="Gene3D" id="1.25.40.10">
    <property type="entry name" value="Tetratricopeptide repeat domain"/>
    <property type="match status" value="1"/>
</dbReference>
<reference evidence="2" key="1">
    <citation type="journal article" date="2021" name="PeerJ">
        <title>Extensive microbial diversity within the chicken gut microbiome revealed by metagenomics and culture.</title>
        <authorList>
            <person name="Gilroy R."/>
            <person name="Ravi A."/>
            <person name="Getino M."/>
            <person name="Pursley I."/>
            <person name="Horton D.L."/>
            <person name="Alikhan N.F."/>
            <person name="Baker D."/>
            <person name="Gharbi K."/>
            <person name="Hall N."/>
            <person name="Watson M."/>
            <person name="Adriaenssens E.M."/>
            <person name="Foster-Nyarko E."/>
            <person name="Jarju S."/>
            <person name="Secka A."/>
            <person name="Antonio M."/>
            <person name="Oren A."/>
            <person name="Chaudhuri R.R."/>
            <person name="La Ragione R."/>
            <person name="Hildebrand F."/>
            <person name="Pallen M.J."/>
        </authorList>
    </citation>
    <scope>NUCLEOTIDE SEQUENCE</scope>
    <source>
        <strain evidence="2">150</strain>
    </source>
</reference>
<accession>A0A9E4DTH9</accession>
<dbReference type="Proteomes" id="UP000813384">
    <property type="component" value="Unassembled WGS sequence"/>
</dbReference>
<dbReference type="InterPro" id="IPR010057">
    <property type="entry name" value="Transcription_activator_Rgg_C"/>
</dbReference>
<evidence type="ECO:0000313" key="3">
    <source>
        <dbReference type="Proteomes" id="UP000813384"/>
    </source>
</evidence>
<dbReference type="SUPFAM" id="SSF47413">
    <property type="entry name" value="lambda repressor-like DNA-binding domains"/>
    <property type="match status" value="1"/>
</dbReference>
<evidence type="ECO:0000259" key="1">
    <source>
        <dbReference type="PROSITE" id="PS50943"/>
    </source>
</evidence>
<dbReference type="PANTHER" id="PTHR37038">
    <property type="entry name" value="TRANSCRIPTIONAL REGULATOR-RELATED"/>
    <property type="match status" value="1"/>
</dbReference>
<dbReference type="CDD" id="cd00093">
    <property type="entry name" value="HTH_XRE"/>
    <property type="match status" value="1"/>
</dbReference>
<dbReference type="PROSITE" id="PS50943">
    <property type="entry name" value="HTH_CROC1"/>
    <property type="match status" value="1"/>
</dbReference>
<proteinExistence type="predicted"/>
<dbReference type="InterPro" id="IPR053163">
    <property type="entry name" value="HTH-type_regulator_Rgg"/>
</dbReference>
<reference evidence="2" key="2">
    <citation type="submission" date="2021-11" db="EMBL/GenBank/DDBJ databases">
        <authorList>
            <person name="Gilroy R."/>
        </authorList>
    </citation>
    <scope>NUCLEOTIDE SEQUENCE</scope>
    <source>
        <strain evidence="2">150</strain>
    </source>
</reference>
<comment type="caution">
    <text evidence="2">The sequence shown here is derived from an EMBL/GenBank/DDBJ whole genome shotgun (WGS) entry which is preliminary data.</text>
</comment>
<dbReference type="InterPro" id="IPR010982">
    <property type="entry name" value="Lambda_DNA-bd_dom_sf"/>
</dbReference>
<dbReference type="Pfam" id="PF01381">
    <property type="entry name" value="HTH_3"/>
    <property type="match status" value="1"/>
</dbReference>
<dbReference type="SMART" id="SM00530">
    <property type="entry name" value="HTH_XRE"/>
    <property type="match status" value="1"/>
</dbReference>